<dbReference type="Proteomes" id="UP000438914">
    <property type="component" value="Unassembled WGS sequence"/>
</dbReference>
<organism evidence="3 4">
    <name type="scientific">Hallella mizrahii</name>
    <dbReference type="NCBI Taxonomy" id="2606637"/>
    <lineage>
        <taxon>Bacteria</taxon>
        <taxon>Pseudomonadati</taxon>
        <taxon>Bacteroidota</taxon>
        <taxon>Bacteroidia</taxon>
        <taxon>Bacteroidales</taxon>
        <taxon>Prevotellaceae</taxon>
        <taxon>Hallella</taxon>
    </lineage>
</organism>
<keyword evidence="4" id="KW-1185">Reference proteome</keyword>
<proteinExistence type="predicted"/>
<dbReference type="RefSeq" id="WP_154535664.1">
    <property type="nucleotide sequence ID" value="NZ_VUNG01000104.1"/>
</dbReference>
<evidence type="ECO:0000313" key="3">
    <source>
        <dbReference type="EMBL" id="MST86074.1"/>
    </source>
</evidence>
<evidence type="ECO:0000259" key="2">
    <source>
        <dbReference type="Pfam" id="PF12762"/>
    </source>
</evidence>
<reference evidence="3 4" key="1">
    <citation type="submission" date="2019-08" db="EMBL/GenBank/DDBJ databases">
        <title>In-depth cultivation of the pig gut microbiome towards novel bacterial diversity and tailored functional studies.</title>
        <authorList>
            <person name="Wylensek D."/>
            <person name="Hitch T.C.A."/>
            <person name="Clavel T."/>
        </authorList>
    </citation>
    <scope>NUCLEOTIDE SEQUENCE [LARGE SCALE GENOMIC DNA]</scope>
    <source>
        <strain evidence="3 4">LKV-178-WT-2A</strain>
    </source>
</reference>
<dbReference type="EMBL" id="VUNG01000104">
    <property type="protein sequence ID" value="MST86074.1"/>
    <property type="molecule type" value="Genomic_DNA"/>
</dbReference>
<evidence type="ECO:0000259" key="1">
    <source>
        <dbReference type="Pfam" id="PF12760"/>
    </source>
</evidence>
<comment type="caution">
    <text evidence="3">The sequence shown here is derived from an EMBL/GenBank/DDBJ whole genome shotgun (WGS) entry which is preliminary data.</text>
</comment>
<feature type="domain" description="Transposase zinc-ribbon" evidence="1">
    <location>
        <begin position="11"/>
        <end position="55"/>
    </location>
</feature>
<gene>
    <name evidence="3" type="ORF">FYJ73_15635</name>
</gene>
<dbReference type="AlphaFoldDB" id="A0A7K0KJP3"/>
<accession>A0A7K0KJP3</accession>
<name>A0A7K0KJP3_9BACT</name>
<dbReference type="Pfam" id="PF12762">
    <property type="entry name" value="DDE_Tnp_IS1595"/>
    <property type="match status" value="1"/>
</dbReference>
<dbReference type="InterPro" id="IPR024445">
    <property type="entry name" value="Tnp_ISXO2-like"/>
</dbReference>
<sequence length="351" mass="41373">MLLKDFFNRFPDDESCIDYFKDVRLSLGMICPKCSRTNFKWYKGSRIFQCATCGYRFPLTKGTVMEKSHLPMYDWFFTANMMTSIKQVLSAKEIQHQLEKKYYSPVWLMMMKYRDIMGKRDAMYKLSDEVEIDISFFPTSSIVNVDGEDVIKTQKTPVLVIAESKPVDGILAEYFSKLTMPEYINRASALLQKAEKMNIKKAVQCIKMYSMPNQQYETIRPYIEGSVSSDTKAVTDGGHNLIKLKEILKEHKPYPETEDEIHEVVKSKLPWVHIITGECRSGIEAIHKDIDERFLQPYLNEYCWKFNRRFFRDCKKDKYDLFDHLIRTAAQYTSDIKWRDYEKAINSLNVY</sequence>
<protein>
    <submittedName>
        <fullName evidence="3">IS1595 family transposase</fullName>
    </submittedName>
</protein>
<evidence type="ECO:0000313" key="4">
    <source>
        <dbReference type="Proteomes" id="UP000438914"/>
    </source>
</evidence>
<dbReference type="NCBIfam" id="NF033547">
    <property type="entry name" value="transpos_IS1595"/>
    <property type="match status" value="1"/>
</dbReference>
<feature type="domain" description="ISXO2-like transposase" evidence="2">
    <location>
        <begin position="125"/>
        <end position="307"/>
    </location>
</feature>
<dbReference type="InterPro" id="IPR024442">
    <property type="entry name" value="Transposase_Zn_ribbon"/>
</dbReference>
<dbReference type="Pfam" id="PF12760">
    <property type="entry name" value="Zn_ribbon_IS1595"/>
    <property type="match status" value="1"/>
</dbReference>